<name>A0A316UR93_9BASI</name>
<dbReference type="Proteomes" id="UP000245884">
    <property type="component" value="Unassembled WGS sequence"/>
</dbReference>
<feature type="compositionally biased region" description="Basic and acidic residues" evidence="1">
    <location>
        <begin position="613"/>
        <end position="627"/>
    </location>
</feature>
<dbReference type="AlphaFoldDB" id="A0A316UR93"/>
<feature type="region of interest" description="Disordered" evidence="1">
    <location>
        <begin position="384"/>
        <end position="651"/>
    </location>
</feature>
<sequence length="651" mass="70801">MADTLDYGDPNADSRDDYDSRMEEDIDQPRGSSSTTRGMHRPTSPHMYRFPDNMAVAADANRGPTSLPTPPGDDSFTDPTPPSVPSPIGRGKDVRLKALHLTGKPIAALSTSRLFSYVSHWGAKPLGIEWINDEAVNVVFADEASARIALEYLCPALPTRAAPIAPLPTIQDIGDAAKANEIEADWPDSLLEGCLIPRRAHRFPQQLYTGLERDGLDQAAAAAKEASAASVPTHYDDDVPAIYRELEEEDKRRADSALSSDPNIKNVQRLLGTLWIRYAIESADVKDKKARQQSTWYKEHGRDAGKDVVAKPLDVGAKSEKRELLSGSSEPRAFGQVEPSLDEYASPESPGRRRPSYPLPPHLLLGQTSPKINRHQLQAQTFPIGEEGQSRDLFPQHRTDPYVDADPDLMRLGERRSASPVRVRSGGNQGYLPALDNDDRYSPSSSRRASGRRDYRREPTPSREDLDAEMDAYARTRDSTPDDRETPPPAPQPPAQYHFAQHRWAKEHAGGYHSSSGSSSSGRSGSGSGYTTHGSGGTVRVKGRGRRKAPGSSGLSGWDDEDGGQDEYGRERGYRGSSGSNGKRSRKNGSGGGMYADREYETEASGSLASRLGESKGEKRLQDRLGAEHSSSPSLADRLGSGGSGGMSGWD</sequence>
<gene>
    <name evidence="2" type="ORF">BDZ90DRAFT_274648</name>
</gene>
<evidence type="ECO:0000313" key="2">
    <source>
        <dbReference type="EMBL" id="PWN27797.1"/>
    </source>
</evidence>
<feature type="region of interest" description="Disordered" evidence="1">
    <location>
        <begin position="289"/>
        <end position="367"/>
    </location>
</feature>
<feature type="region of interest" description="Disordered" evidence="1">
    <location>
        <begin position="1"/>
        <end position="90"/>
    </location>
</feature>
<dbReference type="GeneID" id="37030668"/>
<dbReference type="GO" id="GO:0000340">
    <property type="term" value="F:RNA 7-methylguanosine cap binding"/>
    <property type="evidence" value="ECO:0007669"/>
    <property type="project" value="InterPro"/>
</dbReference>
<dbReference type="RefSeq" id="XP_025362409.1">
    <property type="nucleotide sequence ID" value="XM_025508845.1"/>
</dbReference>
<feature type="compositionally biased region" description="Basic and acidic residues" evidence="1">
    <location>
        <begin position="408"/>
        <end position="417"/>
    </location>
</feature>
<dbReference type="GO" id="GO:0005634">
    <property type="term" value="C:nucleus"/>
    <property type="evidence" value="ECO:0007669"/>
    <property type="project" value="TreeGrafter"/>
</dbReference>
<dbReference type="PANTHER" id="PTHR16291:SF0">
    <property type="entry name" value="NUCLEAR CAP-BINDING PROTEIN SUBUNIT 3"/>
    <property type="match status" value="1"/>
</dbReference>
<dbReference type="InterPro" id="IPR019416">
    <property type="entry name" value="NCBP3"/>
</dbReference>
<keyword evidence="3" id="KW-1185">Reference proteome</keyword>
<accession>A0A316UR93</accession>
<feature type="compositionally biased region" description="Basic and acidic residues" evidence="1">
    <location>
        <begin position="388"/>
        <end position="401"/>
    </location>
</feature>
<feature type="compositionally biased region" description="Basic and acidic residues" evidence="1">
    <location>
        <begin position="12"/>
        <end position="23"/>
    </location>
</feature>
<feature type="compositionally biased region" description="Gly residues" evidence="1">
    <location>
        <begin position="640"/>
        <end position="651"/>
    </location>
</feature>
<dbReference type="EMBL" id="KZ819667">
    <property type="protein sequence ID" value="PWN27797.1"/>
    <property type="molecule type" value="Genomic_DNA"/>
</dbReference>
<reference evidence="2 3" key="1">
    <citation type="journal article" date="2018" name="Mol. Biol. Evol.">
        <title>Broad Genomic Sampling Reveals a Smut Pathogenic Ancestry of the Fungal Clade Ustilaginomycotina.</title>
        <authorList>
            <person name="Kijpornyongpan T."/>
            <person name="Mondo S.J."/>
            <person name="Barry K."/>
            <person name="Sandor L."/>
            <person name="Lee J."/>
            <person name="Lipzen A."/>
            <person name="Pangilinan J."/>
            <person name="LaButti K."/>
            <person name="Hainaut M."/>
            <person name="Henrissat B."/>
            <person name="Grigoriev I.V."/>
            <person name="Spatafora J.W."/>
            <person name="Aime M.C."/>
        </authorList>
    </citation>
    <scope>NUCLEOTIDE SEQUENCE [LARGE SCALE GENOMIC DNA]</scope>
    <source>
        <strain evidence="2 3">MCA 5214</strain>
    </source>
</reference>
<feature type="compositionally biased region" description="Basic and acidic residues" evidence="1">
    <location>
        <begin position="451"/>
        <end position="465"/>
    </location>
</feature>
<evidence type="ECO:0000256" key="1">
    <source>
        <dbReference type="SAM" id="MobiDB-lite"/>
    </source>
</evidence>
<organism evidence="2 3">
    <name type="scientific">Jaminaea rosea</name>
    <dbReference type="NCBI Taxonomy" id="1569628"/>
    <lineage>
        <taxon>Eukaryota</taxon>
        <taxon>Fungi</taxon>
        <taxon>Dikarya</taxon>
        <taxon>Basidiomycota</taxon>
        <taxon>Ustilaginomycotina</taxon>
        <taxon>Exobasidiomycetes</taxon>
        <taxon>Microstromatales</taxon>
        <taxon>Microstromatales incertae sedis</taxon>
        <taxon>Jaminaea</taxon>
    </lineage>
</organism>
<dbReference type="OrthoDB" id="422106at2759"/>
<dbReference type="PANTHER" id="PTHR16291">
    <property type="entry name" value="NUCLEAR CAP-BINDING PROTEIN SUBUNIT 3"/>
    <property type="match status" value="1"/>
</dbReference>
<feature type="compositionally biased region" description="Basic and acidic residues" evidence="1">
    <location>
        <begin position="297"/>
        <end position="309"/>
    </location>
</feature>
<proteinExistence type="predicted"/>
<dbReference type="STRING" id="1569628.A0A316UR93"/>
<evidence type="ECO:0000313" key="3">
    <source>
        <dbReference type="Proteomes" id="UP000245884"/>
    </source>
</evidence>
<feature type="compositionally biased region" description="Low complexity" evidence="1">
    <location>
        <begin position="511"/>
        <end position="533"/>
    </location>
</feature>
<dbReference type="Pfam" id="PF10309">
    <property type="entry name" value="NCBP3"/>
    <property type="match status" value="1"/>
</dbReference>
<feature type="compositionally biased region" description="Basic and acidic residues" evidence="1">
    <location>
        <begin position="472"/>
        <end position="486"/>
    </location>
</feature>
<dbReference type="GO" id="GO:0003729">
    <property type="term" value="F:mRNA binding"/>
    <property type="evidence" value="ECO:0007669"/>
    <property type="project" value="InterPro"/>
</dbReference>
<protein>
    <submittedName>
        <fullName evidence="2">Uncharacterized protein</fullName>
    </submittedName>
</protein>